<dbReference type="Proteomes" id="UP000031397">
    <property type="component" value="Unassembled WGS sequence"/>
</dbReference>
<feature type="chain" id="PRO_5038353194" description="Gram-positive cocci surface proteins LPxTG domain-containing protein" evidence="7">
    <location>
        <begin position="27"/>
        <end position="302"/>
    </location>
</feature>
<dbReference type="PATRIC" id="fig|1614.7.peg.850"/>
<feature type="signal peptide" evidence="7">
    <location>
        <begin position="1"/>
        <end position="26"/>
    </location>
</feature>
<evidence type="ECO:0000313" key="9">
    <source>
        <dbReference type="EMBL" id="KID41653.1"/>
    </source>
</evidence>
<keyword evidence="1" id="KW-0134">Cell wall</keyword>
<keyword evidence="3 7" id="KW-0732">Signal</keyword>
<keyword evidence="6" id="KW-0812">Transmembrane</keyword>
<gene>
    <name evidence="9" type="ORF">LfDm3_0895</name>
</gene>
<proteinExistence type="predicted"/>
<feature type="compositionally biased region" description="Basic and acidic residues" evidence="5">
    <location>
        <begin position="174"/>
        <end position="194"/>
    </location>
</feature>
<evidence type="ECO:0000256" key="7">
    <source>
        <dbReference type="SAM" id="SignalP"/>
    </source>
</evidence>
<feature type="compositionally biased region" description="Polar residues" evidence="5">
    <location>
        <begin position="243"/>
        <end position="257"/>
    </location>
</feature>
<feature type="region of interest" description="Disordered" evidence="5">
    <location>
        <begin position="104"/>
        <end position="211"/>
    </location>
</feature>
<keyword evidence="6" id="KW-0472">Membrane</keyword>
<evidence type="ECO:0000256" key="6">
    <source>
        <dbReference type="SAM" id="Phobius"/>
    </source>
</evidence>
<feature type="region of interest" description="Disordered" evidence="5">
    <location>
        <begin position="243"/>
        <end position="270"/>
    </location>
</feature>
<accession>A0A0C1Q1F9</accession>
<dbReference type="NCBIfam" id="TIGR01167">
    <property type="entry name" value="LPXTG_anchor"/>
    <property type="match status" value="1"/>
</dbReference>
<evidence type="ECO:0000313" key="10">
    <source>
        <dbReference type="Proteomes" id="UP000031397"/>
    </source>
</evidence>
<feature type="compositionally biased region" description="Pro residues" evidence="5">
    <location>
        <begin position="104"/>
        <end position="115"/>
    </location>
</feature>
<dbReference type="InterPro" id="IPR019931">
    <property type="entry name" value="LPXTG_anchor"/>
</dbReference>
<dbReference type="PROSITE" id="PS50847">
    <property type="entry name" value="GRAM_POS_ANCHORING"/>
    <property type="match status" value="1"/>
</dbReference>
<keyword evidence="6" id="KW-1133">Transmembrane helix</keyword>
<evidence type="ECO:0000259" key="8">
    <source>
        <dbReference type="PROSITE" id="PS50847"/>
    </source>
</evidence>
<keyword evidence="4" id="KW-0572">Peptidoglycan-anchor</keyword>
<dbReference type="AlphaFoldDB" id="A0A0C1Q1F9"/>
<evidence type="ECO:0000256" key="2">
    <source>
        <dbReference type="ARBA" id="ARBA00022525"/>
    </source>
</evidence>
<feature type="compositionally biased region" description="Basic and acidic residues" evidence="5">
    <location>
        <begin position="120"/>
        <end position="135"/>
    </location>
</feature>
<comment type="caution">
    <text evidence="9">The sequence shown here is derived from an EMBL/GenBank/DDBJ whole genome shotgun (WGS) entry which is preliminary data.</text>
</comment>
<keyword evidence="10" id="KW-1185">Reference proteome</keyword>
<feature type="domain" description="Gram-positive cocci surface proteins LPxTG" evidence="8">
    <location>
        <begin position="268"/>
        <end position="302"/>
    </location>
</feature>
<dbReference type="RefSeq" id="WP_039144455.1">
    <property type="nucleotide sequence ID" value="NZ_JOJZ01000019.1"/>
</dbReference>
<evidence type="ECO:0000256" key="3">
    <source>
        <dbReference type="ARBA" id="ARBA00022729"/>
    </source>
</evidence>
<dbReference type="GeneID" id="74913560"/>
<protein>
    <recommendedName>
        <fullName evidence="8">Gram-positive cocci surface proteins LPxTG domain-containing protein</fullName>
    </recommendedName>
</protein>
<feature type="transmembrane region" description="Helical" evidence="6">
    <location>
        <begin position="277"/>
        <end position="295"/>
    </location>
</feature>
<name>A0A0C1Q1F9_9LACO</name>
<organism evidence="9 10">
    <name type="scientific">Fructilactobacillus fructivorans</name>
    <dbReference type="NCBI Taxonomy" id="1614"/>
    <lineage>
        <taxon>Bacteria</taxon>
        <taxon>Bacillati</taxon>
        <taxon>Bacillota</taxon>
        <taxon>Bacilli</taxon>
        <taxon>Lactobacillales</taxon>
        <taxon>Lactobacillaceae</taxon>
        <taxon>Fructilactobacillus</taxon>
    </lineage>
</organism>
<reference evidence="9 10" key="1">
    <citation type="submission" date="2014-06" db="EMBL/GenBank/DDBJ databases">
        <title>Functional and comparative genomic analyses of the Drosophila gut microbiota identify candidate symbiosis factors.</title>
        <authorList>
            <person name="Newell P.D."/>
            <person name="Chaston J.M."/>
            <person name="Douglas A.E."/>
        </authorList>
    </citation>
    <scope>NUCLEOTIDE SEQUENCE [LARGE SCALE GENOMIC DNA]</scope>
    <source>
        <strain evidence="9 10">DmCS_002</strain>
    </source>
</reference>
<evidence type="ECO:0000256" key="4">
    <source>
        <dbReference type="ARBA" id="ARBA00023088"/>
    </source>
</evidence>
<dbReference type="Pfam" id="PF00746">
    <property type="entry name" value="Gram_pos_anchor"/>
    <property type="match status" value="1"/>
</dbReference>
<feature type="compositionally biased region" description="Basic and acidic residues" evidence="5">
    <location>
        <begin position="148"/>
        <end position="163"/>
    </location>
</feature>
<sequence>MNITKKFPLFLALIVATVGLSMSFFAPITKASEYTITAHKHWINQDGVRDSSYAFDIAKVNVKNRADIKAPIIPGFHLDTSIAPIYIGRDVVVFNYNKDEKIPDPVPTPPVPIIPVPSDNKPEPKPIPNHDEKKHTPVVPIPVKPSHHHDEKHEKGNNEDHHIPLKPTKKNHNPKREEKIEKPSKKQPSKDRLVFPKHPGHTRSTDGMISHNNNQISDDHINHHLRKSTTNWSEIHDHRVTNNANHRTQSTFKNNKSTTDRRHHSQSLPRTGEKSSWFLSLIGVVLLLVSSVWFIRINRTGK</sequence>
<dbReference type="EMBL" id="JOJZ01000019">
    <property type="protein sequence ID" value="KID41653.1"/>
    <property type="molecule type" value="Genomic_DNA"/>
</dbReference>
<keyword evidence="2" id="KW-0964">Secreted</keyword>
<evidence type="ECO:0000256" key="5">
    <source>
        <dbReference type="SAM" id="MobiDB-lite"/>
    </source>
</evidence>
<evidence type="ECO:0000256" key="1">
    <source>
        <dbReference type="ARBA" id="ARBA00022512"/>
    </source>
</evidence>